<keyword evidence="2" id="KW-0808">Transferase</keyword>
<dbReference type="EMBL" id="CP040449">
    <property type="protein sequence ID" value="QFI56296.1"/>
    <property type="molecule type" value="Genomic_DNA"/>
</dbReference>
<dbReference type="InterPro" id="IPR041698">
    <property type="entry name" value="Methyltransf_25"/>
</dbReference>
<dbReference type="GO" id="GO:0008168">
    <property type="term" value="F:methyltransferase activity"/>
    <property type="evidence" value="ECO:0007669"/>
    <property type="project" value="UniProtKB-KW"/>
</dbReference>
<name>A0A5J6WYU6_9GAMM</name>
<feature type="domain" description="Methyltransferase" evidence="1">
    <location>
        <begin position="40"/>
        <end position="115"/>
    </location>
</feature>
<dbReference type="Proteomes" id="UP000594034">
    <property type="component" value="Chromosome"/>
</dbReference>
<dbReference type="RefSeq" id="WP_193002730.1">
    <property type="nucleotide sequence ID" value="NZ_CP040449.1"/>
</dbReference>
<accession>A0A5J6WYU6</accession>
<dbReference type="AlphaFoldDB" id="A0A5J6WYU6"/>
<keyword evidence="3" id="KW-1185">Reference proteome</keyword>
<reference evidence="2 3" key="1">
    <citation type="submission" date="2019-05" db="EMBL/GenBank/DDBJ databases">
        <title>OXA-830, a novel chromosomally encoded expanded-spectrum class D beta-lactamase in Aeromonas simiae.</title>
        <authorList>
            <person name="Zhou W."/>
            <person name="Chen Q."/>
        </authorList>
    </citation>
    <scope>NUCLEOTIDE SEQUENCE [LARGE SCALE GENOMIC DNA]</scope>
    <source>
        <strain evidence="2 3">A6</strain>
    </source>
</reference>
<organism evidence="2 3">
    <name type="scientific">Aeromonas simiae</name>
    <dbReference type="NCBI Taxonomy" id="218936"/>
    <lineage>
        <taxon>Bacteria</taxon>
        <taxon>Pseudomonadati</taxon>
        <taxon>Pseudomonadota</taxon>
        <taxon>Gammaproteobacteria</taxon>
        <taxon>Aeromonadales</taxon>
        <taxon>Aeromonadaceae</taxon>
        <taxon>Aeromonas</taxon>
    </lineage>
</organism>
<evidence type="ECO:0000313" key="2">
    <source>
        <dbReference type="EMBL" id="QFI56296.1"/>
    </source>
</evidence>
<dbReference type="SUPFAM" id="SSF53335">
    <property type="entry name" value="S-adenosyl-L-methionine-dependent methyltransferases"/>
    <property type="match status" value="1"/>
</dbReference>
<dbReference type="InterPro" id="IPR029063">
    <property type="entry name" value="SAM-dependent_MTases_sf"/>
</dbReference>
<evidence type="ECO:0000259" key="1">
    <source>
        <dbReference type="Pfam" id="PF13649"/>
    </source>
</evidence>
<evidence type="ECO:0000313" key="3">
    <source>
        <dbReference type="Proteomes" id="UP000594034"/>
    </source>
</evidence>
<keyword evidence="2" id="KW-0489">Methyltransferase</keyword>
<dbReference type="KEGG" id="asim:FE240_17365"/>
<proteinExistence type="predicted"/>
<dbReference type="Pfam" id="PF13649">
    <property type="entry name" value="Methyltransf_25"/>
    <property type="match status" value="1"/>
</dbReference>
<dbReference type="CDD" id="cd02440">
    <property type="entry name" value="AdoMet_MTases"/>
    <property type="match status" value="1"/>
</dbReference>
<sequence>MASFAEPERLSLVFDSAEREQWQRSSAILARMALPPDAVVADLGAGTGYFTQLLLEQLPKGRVHAIDSEPAMVDYLGRRFAGEGRVSVHQSQPDDPCLPAGVSQLLVANVYRFIAARGPFLAQLHRQMAVDCRGLLVDLHSPQAAVSAEQAAAEVTAAGFVVDELECRTCPHHYLLAFHRP</sequence>
<dbReference type="GO" id="GO:0032259">
    <property type="term" value="P:methylation"/>
    <property type="evidence" value="ECO:0007669"/>
    <property type="project" value="UniProtKB-KW"/>
</dbReference>
<dbReference type="Gene3D" id="3.40.50.150">
    <property type="entry name" value="Vaccinia Virus protein VP39"/>
    <property type="match status" value="1"/>
</dbReference>
<protein>
    <submittedName>
        <fullName evidence="2">Methyltransferase domain-containing protein</fullName>
    </submittedName>
</protein>
<gene>
    <name evidence="2" type="ORF">FE240_17365</name>
</gene>